<organism evidence="1">
    <name type="scientific">Rhizophora mucronata</name>
    <name type="common">Asiatic mangrove</name>
    <dbReference type="NCBI Taxonomy" id="61149"/>
    <lineage>
        <taxon>Eukaryota</taxon>
        <taxon>Viridiplantae</taxon>
        <taxon>Streptophyta</taxon>
        <taxon>Embryophyta</taxon>
        <taxon>Tracheophyta</taxon>
        <taxon>Spermatophyta</taxon>
        <taxon>Magnoliopsida</taxon>
        <taxon>eudicotyledons</taxon>
        <taxon>Gunneridae</taxon>
        <taxon>Pentapetalae</taxon>
        <taxon>rosids</taxon>
        <taxon>fabids</taxon>
        <taxon>Malpighiales</taxon>
        <taxon>Rhizophoraceae</taxon>
        <taxon>Rhizophora</taxon>
    </lineage>
</organism>
<accession>A0A2P2P8T4</accession>
<reference evidence="1" key="1">
    <citation type="submission" date="2018-02" db="EMBL/GenBank/DDBJ databases">
        <title>Rhizophora mucronata_Transcriptome.</title>
        <authorList>
            <person name="Meera S.P."/>
            <person name="Sreeshan A."/>
            <person name="Augustine A."/>
        </authorList>
    </citation>
    <scope>NUCLEOTIDE SEQUENCE</scope>
    <source>
        <tissue evidence="1">Leaf</tissue>
    </source>
</reference>
<name>A0A2P2P8T4_RHIMU</name>
<protein>
    <submittedName>
        <fullName evidence="1">Uncharacterized protein</fullName>
    </submittedName>
</protein>
<dbReference type="AlphaFoldDB" id="A0A2P2P8T4"/>
<sequence>MAKTSVVGGNLLAQYFAVEADLLIIITV</sequence>
<proteinExistence type="predicted"/>
<dbReference type="EMBL" id="GGEC01070648">
    <property type="protein sequence ID" value="MBX51132.1"/>
    <property type="molecule type" value="Transcribed_RNA"/>
</dbReference>
<evidence type="ECO:0000313" key="1">
    <source>
        <dbReference type="EMBL" id="MBX51132.1"/>
    </source>
</evidence>